<feature type="transmembrane region" description="Helical" evidence="8">
    <location>
        <begin position="317"/>
        <end position="338"/>
    </location>
</feature>
<dbReference type="GO" id="GO:0006826">
    <property type="term" value="P:iron ion transport"/>
    <property type="evidence" value="ECO:0007669"/>
    <property type="project" value="TreeGrafter"/>
</dbReference>
<gene>
    <name evidence="11" type="primary">20344005</name>
    <name evidence="10" type="ORF">GGTG_03547</name>
</gene>
<keyword evidence="3 8" id="KW-0812">Transmembrane</keyword>
<dbReference type="GO" id="GO:0000293">
    <property type="term" value="F:ferric-chelate reductase activity"/>
    <property type="evidence" value="ECO:0007669"/>
    <property type="project" value="TreeGrafter"/>
</dbReference>
<dbReference type="EMBL" id="GL385396">
    <property type="protein sequence ID" value="EJT78447.1"/>
    <property type="molecule type" value="Genomic_DNA"/>
</dbReference>
<dbReference type="OrthoDB" id="167398at2759"/>
<dbReference type="EnsemblFungi" id="EJT78447">
    <property type="protein sequence ID" value="EJT78447"/>
    <property type="gene ID" value="GGTG_03547"/>
</dbReference>
<feature type="domain" description="Ferric oxidoreductase" evidence="9">
    <location>
        <begin position="279"/>
        <end position="398"/>
    </location>
</feature>
<evidence type="ECO:0000256" key="7">
    <source>
        <dbReference type="SAM" id="MobiDB-lite"/>
    </source>
</evidence>
<feature type="transmembrane region" description="Helical" evidence="8">
    <location>
        <begin position="238"/>
        <end position="258"/>
    </location>
</feature>
<evidence type="ECO:0000313" key="12">
    <source>
        <dbReference type="Proteomes" id="UP000006039"/>
    </source>
</evidence>
<dbReference type="InterPro" id="IPR051410">
    <property type="entry name" value="Ferric/Cupric_Reductase"/>
</dbReference>
<dbReference type="InterPro" id="IPR013130">
    <property type="entry name" value="Fe3_Rdtase_TM_dom"/>
</dbReference>
<evidence type="ECO:0000256" key="5">
    <source>
        <dbReference type="ARBA" id="ARBA00023065"/>
    </source>
</evidence>
<reference evidence="12" key="1">
    <citation type="submission" date="2010-07" db="EMBL/GenBank/DDBJ databases">
        <title>The genome sequence of Gaeumannomyces graminis var. tritici strain R3-111a-1.</title>
        <authorList>
            <consortium name="The Broad Institute Genome Sequencing Platform"/>
            <person name="Ma L.-J."/>
            <person name="Dead R."/>
            <person name="Young S."/>
            <person name="Zeng Q."/>
            <person name="Koehrsen M."/>
            <person name="Alvarado L."/>
            <person name="Berlin A."/>
            <person name="Chapman S.B."/>
            <person name="Chen Z."/>
            <person name="Freedman E."/>
            <person name="Gellesch M."/>
            <person name="Goldberg J."/>
            <person name="Griggs A."/>
            <person name="Gujja S."/>
            <person name="Heilman E.R."/>
            <person name="Heiman D."/>
            <person name="Hepburn T."/>
            <person name="Howarth C."/>
            <person name="Jen D."/>
            <person name="Larson L."/>
            <person name="Mehta T."/>
            <person name="Neiman D."/>
            <person name="Pearson M."/>
            <person name="Roberts A."/>
            <person name="Saif S."/>
            <person name="Shea T."/>
            <person name="Shenoy N."/>
            <person name="Sisk P."/>
            <person name="Stolte C."/>
            <person name="Sykes S."/>
            <person name="Walk T."/>
            <person name="White J."/>
            <person name="Yandava C."/>
            <person name="Haas B."/>
            <person name="Nusbaum C."/>
            <person name="Birren B."/>
        </authorList>
    </citation>
    <scope>NUCLEOTIDE SEQUENCE [LARGE SCALE GENOMIC DNA]</scope>
    <source>
        <strain evidence="12">R3-111a-1</strain>
    </source>
</reference>
<evidence type="ECO:0000256" key="3">
    <source>
        <dbReference type="ARBA" id="ARBA00022692"/>
    </source>
</evidence>
<dbReference type="RefSeq" id="XP_009219592.1">
    <property type="nucleotide sequence ID" value="XM_009221328.1"/>
</dbReference>
<evidence type="ECO:0000256" key="1">
    <source>
        <dbReference type="ARBA" id="ARBA00004141"/>
    </source>
</evidence>
<feature type="transmembrane region" description="Helical" evidence="8">
    <location>
        <begin position="214"/>
        <end position="231"/>
    </location>
</feature>
<name>J3NQJ1_GAET3</name>
<evidence type="ECO:0000256" key="6">
    <source>
        <dbReference type="ARBA" id="ARBA00023136"/>
    </source>
</evidence>
<dbReference type="STRING" id="644352.J3NQJ1"/>
<feature type="transmembrane region" description="Helical" evidence="8">
    <location>
        <begin position="353"/>
        <end position="375"/>
    </location>
</feature>
<dbReference type="GeneID" id="20344005"/>
<reference evidence="11" key="4">
    <citation type="journal article" date="2015" name="G3 (Bethesda)">
        <title>Genome sequences of three phytopathogenic species of the Magnaporthaceae family of fungi.</title>
        <authorList>
            <person name="Okagaki L.H."/>
            <person name="Nunes C.C."/>
            <person name="Sailsbery J."/>
            <person name="Clay B."/>
            <person name="Brown D."/>
            <person name="John T."/>
            <person name="Oh Y."/>
            <person name="Young N."/>
            <person name="Fitzgerald M."/>
            <person name="Haas B.J."/>
            <person name="Zeng Q."/>
            <person name="Young S."/>
            <person name="Adiconis X."/>
            <person name="Fan L."/>
            <person name="Levin J.Z."/>
            <person name="Mitchell T.K."/>
            <person name="Okubara P.A."/>
            <person name="Farman M.L."/>
            <person name="Kohn L.M."/>
            <person name="Birren B."/>
            <person name="Ma L.-J."/>
            <person name="Dean R.A."/>
        </authorList>
    </citation>
    <scope>NUCLEOTIDE SEQUENCE</scope>
    <source>
        <strain evidence="11">R3-111a-1</strain>
    </source>
</reference>
<keyword evidence="6 8" id="KW-0472">Membrane</keyword>
<protein>
    <recommendedName>
        <fullName evidence="9">Ferric oxidoreductase domain-containing protein</fullName>
    </recommendedName>
</protein>
<reference evidence="10" key="2">
    <citation type="submission" date="2010-07" db="EMBL/GenBank/DDBJ databases">
        <authorList>
            <consortium name="The Broad Institute Genome Sequencing Platform"/>
            <consortium name="Broad Institute Genome Sequencing Center for Infectious Disease"/>
            <person name="Ma L.-J."/>
            <person name="Dead R."/>
            <person name="Young S."/>
            <person name="Zeng Q."/>
            <person name="Koehrsen M."/>
            <person name="Alvarado L."/>
            <person name="Berlin A."/>
            <person name="Chapman S.B."/>
            <person name="Chen Z."/>
            <person name="Freedman E."/>
            <person name="Gellesch M."/>
            <person name="Goldberg J."/>
            <person name="Griggs A."/>
            <person name="Gujja S."/>
            <person name="Heilman E.R."/>
            <person name="Heiman D."/>
            <person name="Hepburn T."/>
            <person name="Howarth C."/>
            <person name="Jen D."/>
            <person name="Larson L."/>
            <person name="Mehta T."/>
            <person name="Neiman D."/>
            <person name="Pearson M."/>
            <person name="Roberts A."/>
            <person name="Saif S."/>
            <person name="Shea T."/>
            <person name="Shenoy N."/>
            <person name="Sisk P."/>
            <person name="Stolte C."/>
            <person name="Sykes S."/>
            <person name="Walk T."/>
            <person name="White J."/>
            <person name="Yandava C."/>
            <person name="Haas B."/>
            <person name="Nusbaum C."/>
            <person name="Birren B."/>
        </authorList>
    </citation>
    <scope>NUCLEOTIDE SEQUENCE</scope>
    <source>
        <strain evidence="10">R3-111a-1</strain>
    </source>
</reference>
<keyword evidence="5" id="KW-0406">Ion transport</keyword>
<dbReference type="Proteomes" id="UP000006039">
    <property type="component" value="Unassembled WGS sequence"/>
</dbReference>
<keyword evidence="2" id="KW-0813">Transport</keyword>
<evidence type="ECO:0000256" key="2">
    <source>
        <dbReference type="ARBA" id="ARBA00022448"/>
    </source>
</evidence>
<dbReference type="HOGENOM" id="CLU_010365_2_0_1"/>
<dbReference type="InterPro" id="IPR039261">
    <property type="entry name" value="FNR_nucleotide-bd"/>
</dbReference>
<keyword evidence="12" id="KW-1185">Reference proteome</keyword>
<dbReference type="PANTHER" id="PTHR32361:SF9">
    <property type="entry name" value="FERRIC REDUCTASE TRANSMEMBRANE COMPONENT 3-RELATED"/>
    <property type="match status" value="1"/>
</dbReference>
<dbReference type="PANTHER" id="PTHR32361">
    <property type="entry name" value="FERRIC/CUPRIC REDUCTASE TRANSMEMBRANE COMPONENT"/>
    <property type="match status" value="1"/>
</dbReference>
<feature type="transmembrane region" description="Helical" evidence="8">
    <location>
        <begin position="172"/>
        <end position="194"/>
    </location>
</feature>
<evidence type="ECO:0000259" key="9">
    <source>
        <dbReference type="Pfam" id="PF01794"/>
    </source>
</evidence>
<dbReference type="CDD" id="cd06186">
    <property type="entry name" value="NOX_Duox_like_FAD_NADP"/>
    <property type="match status" value="1"/>
</dbReference>
<dbReference type="eggNOG" id="KOG0039">
    <property type="taxonomic scope" value="Eukaryota"/>
</dbReference>
<dbReference type="Pfam" id="PF01794">
    <property type="entry name" value="Ferric_reduct"/>
    <property type="match status" value="1"/>
</dbReference>
<sequence>MRPRRHLPIPLTALCGMATAQGNGRPGHGLIGYGTEMYNPPCAYTCGSMAVRFKLDCGDQHGALSPSPECLATNDPYLQTAAWCIHTHCRGVAASKLESFWETELIGHEVAQPSPKYGYAEALARARAAPPTGIAPHDQYLNATSLVNEETYLAAYNGNHFYEVGETITSGYAIFLFVVCVAIPIALSWLAAWLPLPPGLESRVYGWLVDPPVLGSRHAAAAPALFGLGLVPTRGQALYLGYVLAVNVVLCSTGYVIVEPHGWYGSVREQVLTYVANRTGHLSLANLALAVLFSTRNGALLWLTGWGHGTFLLLHRWVAVICALQAVAHSVLYLVVFLERGGDVYAFSATQAYWLWGVAATVLLVALVPLSALPLRRRFYEAFLASHVVLSALALAACACHIYYRYQWQWGYEIWIWIACAFWASDRLVARPWRVLVRGGGGGVVKRAFVTVVDGDYLRLDIPGCREGSGHVYLYFPTLTWRVWESHPFSVAAALPRPGFQQEQRRSSSAQHWPPSSEPRETADAAPEDTDPEPKTPSTAASLPLMGGRHATSPSAAFYLRRRGGLTATLARQAHSGKGIPVLVEAAYGAAHTSICPAPRATTTAWYPNLIYVAGGVGIAAALPLVRGAPRQDSRSRRRRLFWGVRTAPLVLSVQELLGEDGPLPAGGGGGDGSGVRRARWGDVNVAVSVGARFDLPRVLGEALRENEGSGGTVVTVCGPPGMADEVRVTVAAAARRGVAVRLLEESFSW</sequence>
<comment type="subcellular location">
    <subcellularLocation>
        <location evidence="1">Membrane</location>
        <topology evidence="1">Multi-pass membrane protein</topology>
    </subcellularLocation>
</comment>
<dbReference type="SFLD" id="SFLDS00052">
    <property type="entry name" value="Ferric_Reductase_Domain"/>
    <property type="match status" value="1"/>
</dbReference>
<evidence type="ECO:0000256" key="8">
    <source>
        <dbReference type="SAM" id="Phobius"/>
    </source>
</evidence>
<dbReference type="Gene3D" id="3.40.50.80">
    <property type="entry name" value="Nucleotide-binding domain of ferredoxin-NADP reductase (FNR) module"/>
    <property type="match status" value="1"/>
</dbReference>
<dbReference type="GO" id="GO:0006879">
    <property type="term" value="P:intracellular iron ion homeostasis"/>
    <property type="evidence" value="ECO:0007669"/>
    <property type="project" value="TreeGrafter"/>
</dbReference>
<proteinExistence type="predicted"/>
<dbReference type="AlphaFoldDB" id="J3NQJ1"/>
<organism evidence="10">
    <name type="scientific">Gaeumannomyces tritici (strain R3-111a-1)</name>
    <name type="common">Wheat and barley take-all root rot fungus</name>
    <name type="synonym">Gaeumannomyces graminis var. tritici</name>
    <dbReference type="NCBI Taxonomy" id="644352"/>
    <lineage>
        <taxon>Eukaryota</taxon>
        <taxon>Fungi</taxon>
        <taxon>Dikarya</taxon>
        <taxon>Ascomycota</taxon>
        <taxon>Pezizomycotina</taxon>
        <taxon>Sordariomycetes</taxon>
        <taxon>Sordariomycetidae</taxon>
        <taxon>Magnaporthales</taxon>
        <taxon>Magnaporthaceae</taxon>
        <taxon>Gaeumannomyces</taxon>
    </lineage>
</organism>
<reference evidence="11" key="5">
    <citation type="submission" date="2018-04" db="UniProtKB">
        <authorList>
            <consortium name="EnsemblFungi"/>
        </authorList>
    </citation>
    <scope>IDENTIFICATION</scope>
    <source>
        <strain evidence="11">R3-111a-1</strain>
    </source>
</reference>
<feature type="transmembrane region" description="Helical" evidence="8">
    <location>
        <begin position="382"/>
        <end position="404"/>
    </location>
</feature>
<reference evidence="10" key="3">
    <citation type="submission" date="2010-09" db="EMBL/GenBank/DDBJ databases">
        <title>Annotation of Gaeumannomyces graminis var. tritici R3-111a-1.</title>
        <authorList>
            <consortium name="The Broad Institute Genome Sequencing Platform"/>
            <person name="Ma L.-J."/>
            <person name="Dead R."/>
            <person name="Young S.K."/>
            <person name="Zeng Q."/>
            <person name="Gargeya S."/>
            <person name="Fitzgerald M."/>
            <person name="Haas B."/>
            <person name="Abouelleil A."/>
            <person name="Alvarado L."/>
            <person name="Arachchi H.M."/>
            <person name="Berlin A."/>
            <person name="Brown A."/>
            <person name="Chapman S.B."/>
            <person name="Chen Z."/>
            <person name="Dunbar C."/>
            <person name="Freedman E."/>
            <person name="Gearin G."/>
            <person name="Gellesch M."/>
            <person name="Goldberg J."/>
            <person name="Griggs A."/>
            <person name="Gujja S."/>
            <person name="Heiman D."/>
            <person name="Howarth C."/>
            <person name="Larson L."/>
            <person name="Lui A."/>
            <person name="MacDonald P.J.P."/>
            <person name="Mehta T."/>
            <person name="Montmayeur A."/>
            <person name="Murphy C."/>
            <person name="Neiman D."/>
            <person name="Pearson M."/>
            <person name="Priest M."/>
            <person name="Roberts A."/>
            <person name="Saif S."/>
            <person name="Shea T."/>
            <person name="Shenoy N."/>
            <person name="Sisk P."/>
            <person name="Stolte C."/>
            <person name="Sykes S."/>
            <person name="Yandava C."/>
            <person name="Wortman J."/>
            <person name="Nusbaum C."/>
            <person name="Birren B."/>
        </authorList>
    </citation>
    <scope>NUCLEOTIDE SEQUENCE</scope>
    <source>
        <strain evidence="10">R3-111a-1</strain>
    </source>
</reference>
<feature type="region of interest" description="Disordered" evidence="7">
    <location>
        <begin position="500"/>
        <end position="549"/>
    </location>
</feature>
<dbReference type="SUPFAM" id="SSF52343">
    <property type="entry name" value="Ferredoxin reductase-like, C-terminal NADP-linked domain"/>
    <property type="match status" value="1"/>
</dbReference>
<evidence type="ECO:0000313" key="10">
    <source>
        <dbReference type="EMBL" id="EJT78447.1"/>
    </source>
</evidence>
<evidence type="ECO:0000256" key="4">
    <source>
        <dbReference type="ARBA" id="ARBA00022989"/>
    </source>
</evidence>
<accession>J3NQJ1</accession>
<dbReference type="GO" id="GO:0015677">
    <property type="term" value="P:copper ion import"/>
    <property type="evidence" value="ECO:0007669"/>
    <property type="project" value="TreeGrafter"/>
</dbReference>
<keyword evidence="4 8" id="KW-1133">Transmembrane helix</keyword>
<dbReference type="FunCoup" id="J3NQJ1">
    <property type="interactions" value="344"/>
</dbReference>
<dbReference type="GO" id="GO:0005886">
    <property type="term" value="C:plasma membrane"/>
    <property type="evidence" value="ECO:0007669"/>
    <property type="project" value="TreeGrafter"/>
</dbReference>
<dbReference type="SFLD" id="SFLDG01168">
    <property type="entry name" value="Ferric_reductase_subgroup_(FRE"/>
    <property type="match status" value="1"/>
</dbReference>
<evidence type="ECO:0000313" key="11">
    <source>
        <dbReference type="EnsemblFungi" id="EJT78447"/>
    </source>
</evidence>
<feature type="transmembrane region" description="Helical" evidence="8">
    <location>
        <begin position="284"/>
        <end position="305"/>
    </location>
</feature>
<dbReference type="VEuPathDB" id="FungiDB:GGTG_03547"/>